<dbReference type="Proteomes" id="UP000452235">
    <property type="component" value="Unassembled WGS sequence"/>
</dbReference>
<reference evidence="1 2" key="1">
    <citation type="submission" date="2020-01" db="EMBL/GenBank/DDBJ databases">
        <title>Aspergillus terreus IFO 6365 whole genome shotgun sequence.</title>
        <authorList>
            <person name="Kanamasa S."/>
            <person name="Takahashi H."/>
        </authorList>
    </citation>
    <scope>NUCLEOTIDE SEQUENCE [LARGE SCALE GENOMIC DNA]</scope>
    <source>
        <strain evidence="1 2">IFO 6365</strain>
    </source>
</reference>
<evidence type="ECO:0000313" key="2">
    <source>
        <dbReference type="Proteomes" id="UP000452235"/>
    </source>
</evidence>
<name>A0A5M3YRY2_ASPTE</name>
<sequence>MFVTAIPYLILLVISIAPRGSAFSDPLGIVYAPAMVKRQAFTGSLGGSVPAITDTGNAERPYGVDGDTFTDYASAAERSCNNQFNSCQLIANTDSSASFSLQDCQDQLSQCALPGAQCTLTGVAKCMAVNSSTQKVDHAMRQTTTSEESASNTIAGTLAQTTIPYDDEFDLVCDL</sequence>
<accession>A0A5M3YRY2</accession>
<comment type="caution">
    <text evidence="1">The sequence shown here is derived from an EMBL/GenBank/DDBJ whole genome shotgun (WGS) entry which is preliminary data.</text>
</comment>
<dbReference type="AlphaFoldDB" id="A0A5M3YRY2"/>
<organism evidence="1 2">
    <name type="scientific">Aspergillus terreus</name>
    <dbReference type="NCBI Taxonomy" id="33178"/>
    <lineage>
        <taxon>Eukaryota</taxon>
        <taxon>Fungi</taxon>
        <taxon>Dikarya</taxon>
        <taxon>Ascomycota</taxon>
        <taxon>Pezizomycotina</taxon>
        <taxon>Eurotiomycetes</taxon>
        <taxon>Eurotiomycetidae</taxon>
        <taxon>Eurotiales</taxon>
        <taxon>Aspergillaceae</taxon>
        <taxon>Aspergillus</taxon>
        <taxon>Aspergillus subgen. Circumdati</taxon>
    </lineage>
</organism>
<dbReference type="OrthoDB" id="2153847at2759"/>
<proteinExistence type="predicted"/>
<protein>
    <submittedName>
        <fullName evidence="1">Uncharacterized protein</fullName>
    </submittedName>
</protein>
<keyword evidence="2" id="KW-1185">Reference proteome</keyword>
<dbReference type="EMBL" id="BLJY01000004">
    <property type="protein sequence ID" value="GFF15478.1"/>
    <property type="molecule type" value="Genomic_DNA"/>
</dbReference>
<evidence type="ECO:0000313" key="1">
    <source>
        <dbReference type="EMBL" id="GFF15478.1"/>
    </source>
</evidence>
<gene>
    <name evidence="1" type="ORF">ATEIFO6365_0004059700</name>
</gene>